<gene>
    <name evidence="1" type="ORF">AF72_06960</name>
</gene>
<evidence type="ECO:0008006" key="3">
    <source>
        <dbReference type="Google" id="ProtNLM"/>
    </source>
</evidence>
<dbReference type="SUPFAM" id="SSF52129">
    <property type="entry name" value="Caspase-like"/>
    <property type="match status" value="1"/>
</dbReference>
<proteinExistence type="predicted"/>
<dbReference type="InterPro" id="IPR029030">
    <property type="entry name" value="Caspase-like_dom_sf"/>
</dbReference>
<dbReference type="InterPro" id="IPR001096">
    <property type="entry name" value="Peptidase_C13"/>
</dbReference>
<accession>Z9JJR9</accession>
<dbReference type="eggNOG" id="COG4249">
    <property type="taxonomic scope" value="Bacteria"/>
</dbReference>
<name>Z9JJR9_9GAMM</name>
<dbReference type="Proteomes" id="UP000020406">
    <property type="component" value="Unassembled WGS sequence"/>
</dbReference>
<evidence type="ECO:0000313" key="1">
    <source>
        <dbReference type="EMBL" id="EWS78238.1"/>
    </source>
</evidence>
<dbReference type="Pfam" id="PF01650">
    <property type="entry name" value="Peptidase_C13"/>
    <property type="match status" value="2"/>
</dbReference>
<protein>
    <recommendedName>
        <fullName evidence="3">Peptidase C13</fullName>
    </recommendedName>
</protein>
<dbReference type="GO" id="GO:0008233">
    <property type="term" value="F:peptidase activity"/>
    <property type="evidence" value="ECO:0007669"/>
    <property type="project" value="InterPro"/>
</dbReference>
<comment type="caution">
    <text evidence="1">The sequence shown here is derived from an EMBL/GenBank/DDBJ whole genome shotgun (WGS) entry which is preliminary data.</text>
</comment>
<dbReference type="GO" id="GO:0006508">
    <property type="term" value="P:proteolysis"/>
    <property type="evidence" value="ECO:0007669"/>
    <property type="project" value="InterPro"/>
</dbReference>
<dbReference type="STRING" id="1444770.AF72_06960"/>
<dbReference type="PATRIC" id="fig|1444770.3.peg.1655"/>
<organism evidence="1 2">
    <name type="scientific">Xylella taiwanensis</name>
    <dbReference type="NCBI Taxonomy" id="1444770"/>
    <lineage>
        <taxon>Bacteria</taxon>
        <taxon>Pseudomonadati</taxon>
        <taxon>Pseudomonadota</taxon>
        <taxon>Gammaproteobacteria</taxon>
        <taxon>Lysobacterales</taxon>
        <taxon>Lysobacteraceae</taxon>
        <taxon>Xylella</taxon>
    </lineage>
</organism>
<dbReference type="AlphaFoldDB" id="Z9JJR9"/>
<dbReference type="EMBL" id="JDSQ01000009">
    <property type="protein sequence ID" value="EWS78238.1"/>
    <property type="molecule type" value="Genomic_DNA"/>
</dbReference>
<evidence type="ECO:0000313" key="2">
    <source>
        <dbReference type="Proteomes" id="UP000020406"/>
    </source>
</evidence>
<dbReference type="Gene3D" id="3.40.50.1460">
    <property type="match status" value="1"/>
</dbReference>
<sequence>MPPTTRIAFGDASAWLFSHVLRYAAIGVLLINTFTTHHDRCACAPSHINGSTCGVAHPIAPMLLCTAPTPTRLPHLVLALGLALLIGCHQDIDAAQHSLMSVTRETILENIDPDDPVDKAQLQRTLATLHPQRPGVTDLYVVGFAGDASEDVFRNEALYLRQLFERRFGTTGRTVVLVNHPDNLGKQPYAPLATYGNLYETLARIGELMDPREDVLLLFLTTHGTKEHTLYVNVDNEEEDAITPKDLRKALDDAGIRNRVVVISACYSGGFIARLHTPDTLLLTATRADRSSFGCGNTSNATYFGQAWLIDGMNRTNDFGTAFEFARQEISAREHNDGKWPSLPQRAQGAHIGAVLAHWRAGIVPGPPIPYPYPPVAAAPTAR</sequence>
<reference evidence="1 2" key="1">
    <citation type="journal article" date="2014" name="Genome Announc.">
        <title>Draft Genome Sequence of Xylella fastidiosa Pear Leaf Scorch Strain in Taiwan.</title>
        <authorList>
            <person name="Su C.C."/>
            <person name="Deng W.L."/>
            <person name="Jan F.J."/>
            <person name="Chang C.J."/>
            <person name="Huang H."/>
            <person name="Chen J."/>
        </authorList>
    </citation>
    <scope>NUCLEOTIDE SEQUENCE [LARGE SCALE GENOMIC DNA]</scope>
    <source>
        <strain evidence="1 2">PLS229</strain>
    </source>
</reference>